<dbReference type="EMBL" id="JAOQNS010000003">
    <property type="protein sequence ID" value="MCW2307130.1"/>
    <property type="molecule type" value="Genomic_DNA"/>
</dbReference>
<proteinExistence type="predicted"/>
<sequence length="284" mass="31007">MRSRTMFQSAVLGASLFAGLASAVVAVPAIAKTTKVGGIYAVSVAGFRFAEGRLSLVVQNDAYSAKLDMHSSGLGRLFSSGKGNAEATGWLRRSHVTPARYDLRSNSGKRDATKVSMALNRGAVRKLAVSPKLRKVPDRIPVTKRHKRNILDPLSAVLFPATGREAKLDASACKRTIPVFDGWTRYDVKFSYKGTREVKNPDYQGTVVVCGARWVPVAGHRPHKVSVKKMADNRTMEAWLAPVGDLPLFVPYRISMETNMGPLVVEARRLRMVGEQKQAAAVNE</sequence>
<feature type="signal peptide" evidence="1">
    <location>
        <begin position="1"/>
        <end position="23"/>
    </location>
</feature>
<feature type="chain" id="PRO_5046468116" description="DUF3108 domain-containing protein" evidence="1">
    <location>
        <begin position="24"/>
        <end position="284"/>
    </location>
</feature>
<protein>
    <recommendedName>
        <fullName evidence="4">DUF3108 domain-containing protein</fullName>
    </recommendedName>
</protein>
<evidence type="ECO:0000256" key="1">
    <source>
        <dbReference type="SAM" id="SignalP"/>
    </source>
</evidence>
<gene>
    <name evidence="2" type="ORF">M2319_001452</name>
</gene>
<dbReference type="RefSeq" id="WP_264600780.1">
    <property type="nucleotide sequence ID" value="NZ_JAOQNS010000003.1"/>
</dbReference>
<evidence type="ECO:0000313" key="2">
    <source>
        <dbReference type="EMBL" id="MCW2307130.1"/>
    </source>
</evidence>
<evidence type="ECO:0000313" key="3">
    <source>
        <dbReference type="Proteomes" id="UP001209755"/>
    </source>
</evidence>
<dbReference type="Proteomes" id="UP001209755">
    <property type="component" value="Unassembled WGS sequence"/>
</dbReference>
<keyword evidence="3" id="KW-1185">Reference proteome</keyword>
<reference evidence="3" key="1">
    <citation type="submission" date="2023-07" db="EMBL/GenBank/DDBJ databases">
        <title>Genome sequencing of Purple Non-Sulfur Bacteria from various extreme environments.</title>
        <authorList>
            <person name="Mayer M."/>
        </authorList>
    </citation>
    <scope>NUCLEOTIDE SEQUENCE [LARGE SCALE GENOMIC DNA]</scope>
    <source>
        <strain evidence="3">DSM 17935</strain>
    </source>
</reference>
<name>A0ABT3H9R1_9HYPH</name>
<organism evidence="2 3">
    <name type="scientific">Rhodobium gokarnense</name>
    <dbReference type="NCBI Taxonomy" id="364296"/>
    <lineage>
        <taxon>Bacteria</taxon>
        <taxon>Pseudomonadati</taxon>
        <taxon>Pseudomonadota</taxon>
        <taxon>Alphaproteobacteria</taxon>
        <taxon>Hyphomicrobiales</taxon>
        <taxon>Rhodobiaceae</taxon>
        <taxon>Rhodobium</taxon>
    </lineage>
</organism>
<keyword evidence="1" id="KW-0732">Signal</keyword>
<dbReference type="Pfam" id="PF11306">
    <property type="entry name" value="DUF3108"/>
    <property type="match status" value="1"/>
</dbReference>
<accession>A0ABT3H9R1</accession>
<dbReference type="InterPro" id="IPR021457">
    <property type="entry name" value="DUF3108"/>
</dbReference>
<comment type="caution">
    <text evidence="2">The sequence shown here is derived from an EMBL/GenBank/DDBJ whole genome shotgun (WGS) entry which is preliminary data.</text>
</comment>
<evidence type="ECO:0008006" key="4">
    <source>
        <dbReference type="Google" id="ProtNLM"/>
    </source>
</evidence>